<evidence type="ECO:0000256" key="10">
    <source>
        <dbReference type="ARBA" id="ARBA00022884"/>
    </source>
</evidence>
<dbReference type="InterPro" id="IPR020084">
    <property type="entry name" value="NUDIX_hydrolase_CS"/>
</dbReference>
<evidence type="ECO:0000313" key="20">
    <source>
        <dbReference type="EnsemblMetazoa" id="CPIJ012496-PA"/>
    </source>
</evidence>
<evidence type="ECO:0000256" key="8">
    <source>
        <dbReference type="ARBA" id="ARBA00022723"/>
    </source>
</evidence>
<gene>
    <name evidence="20" type="primary">6045051</name>
    <name evidence="19" type="ORF">CpipJ_CPIJ012496</name>
</gene>
<feature type="compositionally biased region" description="Polar residues" evidence="17">
    <location>
        <begin position="269"/>
        <end position="288"/>
    </location>
</feature>
<dbReference type="GO" id="GO:0000932">
    <property type="term" value="C:P-body"/>
    <property type="evidence" value="ECO:0007669"/>
    <property type="project" value="UniProtKB-SubCell"/>
</dbReference>
<dbReference type="PANTHER" id="PTHR23114">
    <property type="entry name" value="M7GPPPN-MRNA HYDROLASE"/>
    <property type="match status" value="1"/>
</dbReference>
<evidence type="ECO:0000256" key="17">
    <source>
        <dbReference type="SAM" id="MobiDB-lite"/>
    </source>
</evidence>
<dbReference type="InterPro" id="IPR044099">
    <property type="entry name" value="Dcp2_NUDIX"/>
</dbReference>
<evidence type="ECO:0000256" key="14">
    <source>
        <dbReference type="ARBA" id="ARBA00060003"/>
    </source>
</evidence>
<protein>
    <recommendedName>
        <fullName evidence="15">m7GpppN-mRNA hydrolase</fullName>
    </recommendedName>
    <alternativeName>
        <fullName evidence="16">mRNA-decapping enzyme 2</fullName>
    </alternativeName>
</protein>
<reference evidence="19" key="1">
    <citation type="submission" date="2007-03" db="EMBL/GenBank/DDBJ databases">
        <title>Annotation of Culex pipiens quinquefasciatus.</title>
        <authorList>
            <consortium name="The Broad Institute Genome Sequencing Platform"/>
            <person name="Atkinson P.W."/>
            <person name="Hemingway J."/>
            <person name="Christensen B.M."/>
            <person name="Higgs S."/>
            <person name="Kodira C."/>
            <person name="Hannick L."/>
            <person name="Megy K."/>
            <person name="O'Leary S."/>
            <person name="Pearson M."/>
            <person name="Haas B.J."/>
            <person name="Mauceli E."/>
            <person name="Wortman J.R."/>
            <person name="Lee N.H."/>
            <person name="Guigo R."/>
            <person name="Stanke M."/>
            <person name="Alvarado L."/>
            <person name="Amedeo P."/>
            <person name="Antoine C.H."/>
            <person name="Arensburger P."/>
            <person name="Bidwell S.L."/>
            <person name="Crawford M."/>
            <person name="Camaro F."/>
            <person name="Devon K."/>
            <person name="Engels R."/>
            <person name="Hammond M."/>
            <person name="Howarth C."/>
            <person name="Koehrsen M."/>
            <person name="Lawson D."/>
            <person name="Montgomery P."/>
            <person name="Nene V."/>
            <person name="Nusbaum C."/>
            <person name="Puiu D."/>
            <person name="Romero-Severson J."/>
            <person name="Severson D.W."/>
            <person name="Shumway M."/>
            <person name="Sisk P."/>
            <person name="Stolte C."/>
            <person name="Zeng Q."/>
            <person name="Eisenstadt E."/>
            <person name="Fraser-Liggett C."/>
            <person name="Strausberg R."/>
            <person name="Galagan J."/>
            <person name="Birren B."/>
            <person name="Collins F.H."/>
        </authorList>
    </citation>
    <scope>NUCLEOTIDE SEQUENCE [LARGE SCALE GENOMIC DNA]</scope>
    <source>
        <strain evidence="19">JHB</strain>
    </source>
</reference>
<dbReference type="GO" id="GO:0000184">
    <property type="term" value="P:nuclear-transcribed mRNA catabolic process, nonsense-mediated decay"/>
    <property type="evidence" value="ECO:0007669"/>
    <property type="project" value="InterPro"/>
</dbReference>
<dbReference type="Proteomes" id="UP000002320">
    <property type="component" value="Unassembled WGS sequence"/>
</dbReference>
<evidence type="ECO:0000313" key="21">
    <source>
        <dbReference type="Proteomes" id="UP000002320"/>
    </source>
</evidence>
<dbReference type="eggNOG" id="KOG2937">
    <property type="taxonomic scope" value="Eukaryota"/>
</dbReference>
<dbReference type="SUPFAM" id="SSF55811">
    <property type="entry name" value="Nudix"/>
    <property type="match status" value="1"/>
</dbReference>
<keyword evidence="6" id="KW-0963">Cytoplasm</keyword>
<keyword evidence="11" id="KW-0464">Manganese</keyword>
<dbReference type="Pfam" id="PF00293">
    <property type="entry name" value="NUDIX"/>
    <property type="match status" value="1"/>
</dbReference>
<evidence type="ECO:0000256" key="13">
    <source>
        <dbReference type="ARBA" id="ARBA00047661"/>
    </source>
</evidence>
<dbReference type="EMBL" id="DS232191">
    <property type="protein sequence ID" value="EDS37076.1"/>
    <property type="molecule type" value="Genomic_DNA"/>
</dbReference>
<keyword evidence="8" id="KW-0479">Metal-binding</keyword>
<dbReference type="OMA" id="FWAKSSW"/>
<evidence type="ECO:0000313" key="19">
    <source>
        <dbReference type="EMBL" id="EDS37076.1"/>
    </source>
</evidence>
<dbReference type="SUPFAM" id="SSF140586">
    <property type="entry name" value="Dcp2 domain-like"/>
    <property type="match status" value="1"/>
</dbReference>
<keyword evidence="21" id="KW-1185">Reference proteome</keyword>
<dbReference type="VEuPathDB" id="VectorBase:CQUJHB003370"/>
<dbReference type="EnsemblMetazoa" id="CPIJ012496-RA">
    <property type="protein sequence ID" value="CPIJ012496-PA"/>
    <property type="gene ID" value="CPIJ012496"/>
</dbReference>
<dbReference type="FunCoup" id="B0WYJ9">
    <property type="interactions" value="59"/>
</dbReference>
<evidence type="ECO:0000256" key="5">
    <source>
        <dbReference type="ARBA" id="ARBA00005279"/>
    </source>
</evidence>
<comment type="similarity">
    <text evidence="5">Belongs to the Nudix hydrolase family. DCP2 subfamily.</text>
</comment>
<dbReference type="GO" id="GO:0003723">
    <property type="term" value="F:RNA binding"/>
    <property type="evidence" value="ECO:0007669"/>
    <property type="project" value="UniProtKB-KW"/>
</dbReference>
<evidence type="ECO:0000256" key="7">
    <source>
        <dbReference type="ARBA" id="ARBA00022553"/>
    </source>
</evidence>
<dbReference type="GO" id="GO:0005634">
    <property type="term" value="C:nucleus"/>
    <property type="evidence" value="ECO:0007669"/>
    <property type="project" value="UniProtKB-SubCell"/>
</dbReference>
<dbReference type="GO" id="GO:0030145">
    <property type="term" value="F:manganese ion binding"/>
    <property type="evidence" value="ECO:0007669"/>
    <property type="project" value="InterPro"/>
</dbReference>
<accession>B0WYJ9</accession>
<feature type="region of interest" description="Disordered" evidence="17">
    <location>
        <begin position="262"/>
        <end position="380"/>
    </location>
</feature>
<dbReference type="CDD" id="cd03672">
    <property type="entry name" value="NUDIX_Dcp2p_Nudt20"/>
    <property type="match status" value="1"/>
</dbReference>
<evidence type="ECO:0000256" key="4">
    <source>
        <dbReference type="ARBA" id="ARBA00004201"/>
    </source>
</evidence>
<dbReference type="PANTHER" id="PTHR23114:SF17">
    <property type="entry name" value="M7GPPPN-MRNA HYDROLASE"/>
    <property type="match status" value="1"/>
</dbReference>
<comment type="function">
    <text evidence="14">Decapping metalloenzyme that catalyzes the cleavage of the cap structure on mRNAs. Removes the 7-methyl guanine cap structure from mRNA molecules, yielding a 5'-phosphorylated mRNA fragment and 7m-GDP. Necessary for the degradation of mRNAs, both in normal mRNA turnover and in nonsense-mediated mRNA decay. Plays a role in replication-dependent histone mRNA degradation. Has higher activity towards mRNAs that lack a poly(A) tail. Has no activity towards a cap structure lacking an RNA moiety. The presence of a N(6)-methyladenosine methylation at the second transcribed position of mRNAs (N(6),2'-O-dimethyladenosine cap; m6A(m)) provides resistance to DCP2-mediated decapping. Blocks autophagy in nutrient-rich conditions by repressing the expression of ATG-related genes through degradation of their transcripts.</text>
</comment>
<evidence type="ECO:0000256" key="16">
    <source>
        <dbReference type="ARBA" id="ARBA00078183"/>
    </source>
</evidence>
<keyword evidence="12" id="KW-0539">Nucleus</keyword>
<dbReference type="PROSITE" id="PS51462">
    <property type="entry name" value="NUDIX"/>
    <property type="match status" value="1"/>
</dbReference>
<dbReference type="Gene3D" id="3.90.79.10">
    <property type="entry name" value="Nucleoside Triphosphate Pyrophosphohydrolase"/>
    <property type="match status" value="1"/>
</dbReference>
<evidence type="ECO:0000256" key="11">
    <source>
        <dbReference type="ARBA" id="ARBA00023211"/>
    </source>
</evidence>
<evidence type="ECO:0000256" key="12">
    <source>
        <dbReference type="ARBA" id="ARBA00023242"/>
    </source>
</evidence>
<evidence type="ECO:0000256" key="15">
    <source>
        <dbReference type="ARBA" id="ARBA00068566"/>
    </source>
</evidence>
<evidence type="ECO:0000256" key="6">
    <source>
        <dbReference type="ARBA" id="ARBA00022490"/>
    </source>
</evidence>
<feature type="domain" description="Nudix hydrolase" evidence="18">
    <location>
        <begin position="114"/>
        <end position="240"/>
    </location>
</feature>
<dbReference type="OrthoDB" id="18996at2759"/>
<keyword evidence="10" id="KW-0694">RNA-binding</keyword>
<dbReference type="InterPro" id="IPR000086">
    <property type="entry name" value="NUDIX_hydrolase_dom"/>
</dbReference>
<comment type="catalytic activity">
    <reaction evidence="13">
        <text>a 5'-end (N(7)-methyl 5'-triphosphoguanosine)-ribonucleoside in mRNA + H2O = N(7)-methyl-GDP + a 5'-end phospho-ribonucleoside in mRNA + 2 H(+)</text>
        <dbReference type="Rhea" id="RHEA:67484"/>
        <dbReference type="Rhea" id="RHEA-COMP:15692"/>
        <dbReference type="Rhea" id="RHEA-COMP:17167"/>
        <dbReference type="ChEBI" id="CHEBI:15377"/>
        <dbReference type="ChEBI" id="CHEBI:15378"/>
        <dbReference type="ChEBI" id="CHEBI:63714"/>
        <dbReference type="ChEBI" id="CHEBI:138282"/>
        <dbReference type="ChEBI" id="CHEBI:156461"/>
        <dbReference type="EC" id="3.6.1.62"/>
    </reaction>
    <physiologicalReaction direction="left-to-right" evidence="13">
        <dbReference type="Rhea" id="RHEA:67485"/>
    </physiologicalReaction>
</comment>
<dbReference type="Gene3D" id="1.10.10.1050">
    <property type="entry name" value="Dcp2, box A domain"/>
    <property type="match status" value="1"/>
</dbReference>
<dbReference type="KEGG" id="cqu:CpipJ_CPIJ012496"/>
<dbReference type="PROSITE" id="PS00893">
    <property type="entry name" value="NUDIX_BOX"/>
    <property type="match status" value="1"/>
</dbReference>
<keyword evidence="9" id="KW-0378">Hydrolase</keyword>
<dbReference type="Pfam" id="PF05026">
    <property type="entry name" value="DCP2"/>
    <property type="match status" value="1"/>
</dbReference>
<sequence length="491" mass="56759">MSNALQTEAYLAAVQQDRKAPRNNQPHAIGTDILDDLGSRFIINVPVEERNNLIRICFQIELAHWFYLDFYCSMQKERFGIKQFAFQLFQHIPFLQPHLMYVDKILEDWKQYKLSVPTYGAIILSEDLKQVLLVQSYWAKSSWGFPKGKINENEEPLHCAIREVYEETGYDIKNLIVPTEYIELVINYQYTRLYLVSGVPQSTIFIPRTRNEIKCCEWFPIDLLPVTKNENFVKDNLSMTGNSFFMILPFVKRLKKWLEKMQKNKHKGTANNANSPVPGSAGKPSNSKYFDKPSNAATTGGNQSANRQRQRHKSVGDLEQQQLLQRSKPGGTQFFANKNTPNNNSTNPDQEAETATTSTKKTGKKQNHPETAVATASGGGRLQTKRKLFDTVMMEVNKELREEDPYGCFDENKAWLGFRLDYSKFLKDNNYVRDFLNNAKIEYYSHDDPGKRPMKQVLRGLYDMDVSVLKEELKTLKLNVIDVFKMTRHNK</sequence>
<comment type="subcellular location">
    <subcellularLocation>
        <location evidence="4">Cytoplasm</location>
        <location evidence="4">P-body</location>
    </subcellularLocation>
    <subcellularLocation>
        <location evidence="3">Nucleus</location>
    </subcellularLocation>
</comment>
<comment type="cofactor">
    <cofactor evidence="1">
        <name>Mn(2+)</name>
        <dbReference type="ChEBI" id="CHEBI:29035"/>
    </cofactor>
</comment>
<reference evidence="20" key="2">
    <citation type="submission" date="2020-05" db="UniProtKB">
        <authorList>
            <consortium name="EnsemblMetazoa"/>
        </authorList>
    </citation>
    <scope>IDENTIFICATION</scope>
    <source>
        <strain evidence="20">JHB</strain>
    </source>
</reference>
<organism>
    <name type="scientific">Culex quinquefasciatus</name>
    <name type="common">Southern house mosquito</name>
    <name type="synonym">Culex pungens</name>
    <dbReference type="NCBI Taxonomy" id="7176"/>
    <lineage>
        <taxon>Eukaryota</taxon>
        <taxon>Metazoa</taxon>
        <taxon>Ecdysozoa</taxon>
        <taxon>Arthropoda</taxon>
        <taxon>Hexapoda</taxon>
        <taxon>Insecta</taxon>
        <taxon>Pterygota</taxon>
        <taxon>Neoptera</taxon>
        <taxon>Endopterygota</taxon>
        <taxon>Diptera</taxon>
        <taxon>Nematocera</taxon>
        <taxon>Culicoidea</taxon>
        <taxon>Culicidae</taxon>
        <taxon>Culicinae</taxon>
        <taxon>Culicini</taxon>
        <taxon>Culex</taxon>
        <taxon>Culex</taxon>
    </lineage>
</organism>
<dbReference type="AlphaFoldDB" id="B0WYJ9"/>
<feature type="compositionally biased region" description="Low complexity" evidence="17">
    <location>
        <begin position="337"/>
        <end position="360"/>
    </location>
</feature>
<evidence type="ECO:0000256" key="9">
    <source>
        <dbReference type="ARBA" id="ARBA00022801"/>
    </source>
</evidence>
<dbReference type="STRING" id="7176.B0WYJ9"/>
<name>B0WYJ9_CULQU</name>
<dbReference type="InterPro" id="IPR007722">
    <property type="entry name" value="DCP2_BoxA"/>
</dbReference>
<dbReference type="SMART" id="SM01125">
    <property type="entry name" value="DCP2"/>
    <property type="match status" value="1"/>
</dbReference>
<proteinExistence type="inferred from homology"/>
<dbReference type="VEuPathDB" id="VectorBase:CPIJ012496"/>
<dbReference type="InterPro" id="IPR036189">
    <property type="entry name" value="DCP2_BoxA_sf"/>
</dbReference>
<dbReference type="InterPro" id="IPR015797">
    <property type="entry name" value="NUDIX_hydrolase-like_dom_sf"/>
</dbReference>
<evidence type="ECO:0000259" key="18">
    <source>
        <dbReference type="PROSITE" id="PS51462"/>
    </source>
</evidence>
<dbReference type="GO" id="GO:0140933">
    <property type="term" value="F:5'-(N(7)-methylguanosine 5'-triphospho)-[mRNA] hydrolase activity"/>
    <property type="evidence" value="ECO:0007669"/>
    <property type="project" value="UniProtKB-EC"/>
</dbReference>
<dbReference type="FunFam" id="1.10.10.1050:FF:000001">
    <property type="entry name" value="M7GpppN-mRNA hydrolase isoform 2"/>
    <property type="match status" value="1"/>
</dbReference>
<evidence type="ECO:0000256" key="1">
    <source>
        <dbReference type="ARBA" id="ARBA00001936"/>
    </source>
</evidence>
<keyword evidence="7" id="KW-0597">Phosphoprotein</keyword>
<dbReference type="InParanoid" id="B0WYJ9"/>
<comment type="cofactor">
    <cofactor evidence="2">
        <name>Mg(2+)</name>
        <dbReference type="ChEBI" id="CHEBI:18420"/>
    </cofactor>
</comment>
<dbReference type="HOGENOM" id="CLU_008108_0_0_1"/>
<dbReference type="FunFam" id="3.90.79.10:FF:000003">
    <property type="entry name" value="M7GpppN-mRNA hydrolase isoform 2"/>
    <property type="match status" value="1"/>
</dbReference>
<evidence type="ECO:0000256" key="2">
    <source>
        <dbReference type="ARBA" id="ARBA00001946"/>
    </source>
</evidence>
<dbReference type="GO" id="GO:0000290">
    <property type="term" value="P:deadenylation-dependent decapping of nuclear-transcribed mRNA"/>
    <property type="evidence" value="ECO:0007669"/>
    <property type="project" value="InterPro"/>
</dbReference>
<evidence type="ECO:0000256" key="3">
    <source>
        <dbReference type="ARBA" id="ARBA00004123"/>
    </source>
</evidence>
<feature type="compositionally biased region" description="Polar residues" evidence="17">
    <location>
        <begin position="295"/>
        <end position="307"/>
    </location>
</feature>